<feature type="compositionally biased region" description="Acidic residues" evidence="1">
    <location>
        <begin position="805"/>
        <end position="823"/>
    </location>
</feature>
<evidence type="ECO:0000256" key="1">
    <source>
        <dbReference type="SAM" id="MobiDB-lite"/>
    </source>
</evidence>
<keyword evidence="3" id="KW-1185">Reference proteome</keyword>
<dbReference type="Proteomes" id="UP001600064">
    <property type="component" value="Unassembled WGS sequence"/>
</dbReference>
<dbReference type="RefSeq" id="XP_070865333.1">
    <property type="nucleotide sequence ID" value="XM_071012615.1"/>
</dbReference>
<feature type="compositionally biased region" description="Acidic residues" evidence="1">
    <location>
        <begin position="399"/>
        <end position="410"/>
    </location>
</feature>
<evidence type="ECO:0008006" key="4">
    <source>
        <dbReference type="Google" id="ProtNLM"/>
    </source>
</evidence>
<evidence type="ECO:0000313" key="3">
    <source>
        <dbReference type="Proteomes" id="UP001600064"/>
    </source>
</evidence>
<reference evidence="2 3" key="1">
    <citation type="journal article" date="2024" name="Commun. Biol.">
        <title>Comparative genomic analysis of thermophilic fungi reveals convergent evolutionary adaptations and gene losses.</title>
        <authorList>
            <person name="Steindorff A.S."/>
            <person name="Aguilar-Pontes M.V."/>
            <person name="Robinson A.J."/>
            <person name="Andreopoulos B."/>
            <person name="LaButti K."/>
            <person name="Kuo A."/>
            <person name="Mondo S."/>
            <person name="Riley R."/>
            <person name="Otillar R."/>
            <person name="Haridas S."/>
            <person name="Lipzen A."/>
            <person name="Grimwood J."/>
            <person name="Schmutz J."/>
            <person name="Clum A."/>
            <person name="Reid I.D."/>
            <person name="Moisan M.C."/>
            <person name="Butler G."/>
            <person name="Nguyen T.T.M."/>
            <person name="Dewar K."/>
            <person name="Conant G."/>
            <person name="Drula E."/>
            <person name="Henrissat B."/>
            <person name="Hansel C."/>
            <person name="Singer S."/>
            <person name="Hutchinson M.I."/>
            <person name="de Vries R.P."/>
            <person name="Natvig D.O."/>
            <person name="Powell A.J."/>
            <person name="Tsang A."/>
            <person name="Grigoriev I.V."/>
        </authorList>
    </citation>
    <scope>NUCLEOTIDE SEQUENCE [LARGE SCALE GENOMIC DNA]</scope>
    <source>
        <strain evidence="2 3">ATCC 22073</strain>
    </source>
</reference>
<comment type="caution">
    <text evidence="2">The sequence shown here is derived from an EMBL/GenBank/DDBJ whole genome shotgun (WGS) entry which is preliminary data.</text>
</comment>
<feature type="region of interest" description="Disordered" evidence="1">
    <location>
        <begin position="394"/>
        <end position="424"/>
    </location>
</feature>
<dbReference type="GeneID" id="98127259"/>
<dbReference type="EMBL" id="JAZGUE010000005">
    <property type="protein sequence ID" value="KAL2266606.1"/>
    <property type="molecule type" value="Genomic_DNA"/>
</dbReference>
<feature type="region of interest" description="Disordered" evidence="1">
    <location>
        <begin position="800"/>
        <end position="875"/>
    </location>
</feature>
<organism evidence="2 3">
    <name type="scientific">Remersonia thermophila</name>
    <dbReference type="NCBI Taxonomy" id="72144"/>
    <lineage>
        <taxon>Eukaryota</taxon>
        <taxon>Fungi</taxon>
        <taxon>Dikarya</taxon>
        <taxon>Ascomycota</taxon>
        <taxon>Pezizomycotina</taxon>
        <taxon>Sordariomycetes</taxon>
        <taxon>Sordariomycetidae</taxon>
        <taxon>Sordariales</taxon>
        <taxon>Sordariales incertae sedis</taxon>
        <taxon>Remersonia</taxon>
    </lineage>
</organism>
<evidence type="ECO:0000313" key="2">
    <source>
        <dbReference type="EMBL" id="KAL2266606.1"/>
    </source>
</evidence>
<feature type="compositionally biased region" description="Pro residues" evidence="1">
    <location>
        <begin position="828"/>
        <end position="837"/>
    </location>
</feature>
<name>A0ABR4D8D4_9PEZI</name>
<gene>
    <name evidence="2" type="ORF">VTJ83DRAFT_5958</name>
</gene>
<feature type="region of interest" description="Disordered" evidence="1">
    <location>
        <begin position="684"/>
        <end position="706"/>
    </location>
</feature>
<accession>A0ABR4D8D4</accession>
<proteinExistence type="predicted"/>
<sequence>MMDSQSVVYLPIVSRKEPVDHHVRTKAQKVLPVIEEKHPLRLLDLPVDILQLIVNEIWHTNDLAALARTHSALYRLAIPHIYSRFDIVWPVPGLPETDTTCVDALTYGLSTLCVGSAFARTVSKLTRPNAPPSSKLLEADYAHYTRKFSLGNGPEEWVEEYAVYKESGKMLGTLVATAVSKMKNLESFVWDMPTGVLSRVFEALASLDHQPDNTCKLATVWVRWHDNTRRPGVQRDPSLIAHGTASRIPHGSQLTSVGIMLPAGMIHPPPPPPLRRYSDYPGEYPTFSILPPLKNLTVLDIDEIGYLDEMAVLIERSKHVLQELRVGISLSGARKDFAQAWDGPIVKQVDHEARWPGGSTIGERRLGGVLGVLVGRIYDIKKRRVQEKVAVPDMSSVAEQEDEAAALEDADSQKTPTQPPCHKPMDGVLKLQTLELDRVALSLHVLRYAFDWSVLTRITLLECPHSEGLWKMLHKVFHPSSTRRWSHGSAPEKGSLQYRLALKSIHTDKTTMSLITLIKETLAPNSLEDLFLHDRRRGHHPLPLDIIFKNAIKRHHASLRRLLIDSSAKVVSDSAHWRQWALPKSIVLYLTSGRMMSLRELAVSFEYKAWHLFLQRLPNLAQLRSLHIRHLTGYPTSGYAPQEVAQQVVDIVSLRPEVPLRYLGAGPKCFEIVELDNYDDIDDINDYSSDSSESTDDQNLGPFTDPNALANAMMGMQGLEIVEGGGGSGTGAEGVAVDINMDIAAEEDVEEDGDGEAAVPSENDDAVDADVADVDNAVQNGSVFPSPTAAVVLELNQVQEQGESGLEEEEVVEQDQQGEDTEESLVAMPPPAVPDPPVNDGNVGNDQVATPKRAGHGDDNDDEEVENEDEEKFVSPGRAGVRLKLREILFYEDKVAIFRARHGRL</sequence>
<feature type="compositionally biased region" description="Acidic residues" evidence="1">
    <location>
        <begin position="859"/>
        <end position="871"/>
    </location>
</feature>
<protein>
    <recommendedName>
        <fullName evidence="4">F-box domain-containing protein</fullName>
    </recommendedName>
</protein>